<dbReference type="Pfam" id="PF00005">
    <property type="entry name" value="ABC_tran"/>
    <property type="match status" value="1"/>
</dbReference>
<reference evidence="7 8" key="1">
    <citation type="journal article" date="2019" name="Nat. Microbiol.">
        <title>Mediterranean grassland soil C-N compound turnover is dependent on rainfall and depth, and is mediated by genomically divergent microorganisms.</title>
        <authorList>
            <person name="Diamond S."/>
            <person name="Andeer P.F."/>
            <person name="Li Z."/>
            <person name="Crits-Christoph A."/>
            <person name="Burstein D."/>
            <person name="Anantharaman K."/>
            <person name="Lane K.R."/>
            <person name="Thomas B.C."/>
            <person name="Pan C."/>
            <person name="Northen T.R."/>
            <person name="Banfield J.F."/>
        </authorList>
    </citation>
    <scope>NUCLEOTIDE SEQUENCE [LARGE SCALE GENOMIC DNA]</scope>
    <source>
        <strain evidence="7">NP_7</strain>
    </source>
</reference>
<dbReference type="InterPro" id="IPR052156">
    <property type="entry name" value="BCAA_Transport_ATP-bd_LivF"/>
</dbReference>
<dbReference type="Gene3D" id="3.40.50.300">
    <property type="entry name" value="P-loop containing nucleotide triphosphate hydrolases"/>
    <property type="match status" value="1"/>
</dbReference>
<evidence type="ECO:0000256" key="3">
    <source>
        <dbReference type="ARBA" id="ARBA00022741"/>
    </source>
</evidence>
<evidence type="ECO:0000256" key="4">
    <source>
        <dbReference type="ARBA" id="ARBA00022840"/>
    </source>
</evidence>
<feature type="domain" description="ABC transporter" evidence="6">
    <location>
        <begin position="23"/>
        <end position="260"/>
    </location>
</feature>
<keyword evidence="2" id="KW-0813">Transport</keyword>
<sequence length="282" mass="31184">MAARASLEPAAGPGALPAGREDLAVNNIEVVYHDVIQVLKGISLGVPARRIVALLGTNGAGKTTTLRAISGLLRTEDGAVRDGTISYDGSRIDGLPPEAIVRRGIVQVLEGRRVFKHLTVEENLRVGAVASRHAFPARRDLVYTYFPPLRRHTRRLAGYLSGGEQQMIAIGRALIAQARLLLLDEPSLGLSPFLVREIFEIVRRLRDEQGITVLLVEQNAHQALAIADYGYVMEGGKIVLEGPAGDLRNNPDVREFYLGLTESGARRNYRAFKYYRRRKRWL</sequence>
<dbReference type="PROSITE" id="PS00211">
    <property type="entry name" value="ABC_TRANSPORTER_1"/>
    <property type="match status" value="1"/>
</dbReference>
<dbReference type="PANTHER" id="PTHR43820">
    <property type="entry name" value="HIGH-AFFINITY BRANCHED-CHAIN AMINO ACID TRANSPORT ATP-BINDING PROTEIN LIVF"/>
    <property type="match status" value="1"/>
</dbReference>
<dbReference type="PANTHER" id="PTHR43820:SF8">
    <property type="entry name" value="ABC TRANSPORTER SUBSTRATE-BINDING PROTEIN"/>
    <property type="match status" value="1"/>
</dbReference>
<keyword evidence="4 7" id="KW-0067">ATP-binding</keyword>
<organism evidence="7 8">
    <name type="scientific">Candidatus Segetimicrobium genomatis</name>
    <dbReference type="NCBI Taxonomy" id="2569760"/>
    <lineage>
        <taxon>Bacteria</taxon>
        <taxon>Bacillati</taxon>
        <taxon>Candidatus Sysuimicrobiota</taxon>
        <taxon>Candidatus Sysuimicrobiia</taxon>
        <taxon>Candidatus Sysuimicrobiales</taxon>
        <taxon>Candidatus Segetimicrobiaceae</taxon>
        <taxon>Candidatus Segetimicrobium</taxon>
    </lineage>
</organism>
<keyword evidence="5" id="KW-0029">Amino-acid transport</keyword>
<dbReference type="InterPro" id="IPR003439">
    <property type="entry name" value="ABC_transporter-like_ATP-bd"/>
</dbReference>
<gene>
    <name evidence="7" type="ORF">E6H04_07000</name>
</gene>
<evidence type="ECO:0000256" key="5">
    <source>
        <dbReference type="ARBA" id="ARBA00022970"/>
    </source>
</evidence>
<dbReference type="InterPro" id="IPR003593">
    <property type="entry name" value="AAA+_ATPase"/>
</dbReference>
<evidence type="ECO:0000313" key="8">
    <source>
        <dbReference type="Proteomes" id="UP000320048"/>
    </source>
</evidence>
<dbReference type="SMART" id="SM00382">
    <property type="entry name" value="AAA"/>
    <property type="match status" value="1"/>
</dbReference>
<evidence type="ECO:0000256" key="2">
    <source>
        <dbReference type="ARBA" id="ARBA00022448"/>
    </source>
</evidence>
<comment type="caution">
    <text evidence="7">The sequence shown here is derived from an EMBL/GenBank/DDBJ whole genome shotgun (WGS) entry which is preliminary data.</text>
</comment>
<dbReference type="InterPro" id="IPR017871">
    <property type="entry name" value="ABC_transporter-like_CS"/>
</dbReference>
<comment type="similarity">
    <text evidence="1">Belongs to the ABC transporter superfamily.</text>
</comment>
<dbReference type="InterPro" id="IPR027417">
    <property type="entry name" value="P-loop_NTPase"/>
</dbReference>
<protein>
    <submittedName>
        <fullName evidence="7">ABC transporter ATP-binding protein</fullName>
    </submittedName>
</protein>
<dbReference type="GO" id="GO:0015807">
    <property type="term" value="P:L-amino acid transport"/>
    <property type="evidence" value="ECO:0007669"/>
    <property type="project" value="TreeGrafter"/>
</dbReference>
<dbReference type="GO" id="GO:0015658">
    <property type="term" value="F:branched-chain amino acid transmembrane transporter activity"/>
    <property type="evidence" value="ECO:0007669"/>
    <property type="project" value="TreeGrafter"/>
</dbReference>
<dbReference type="AlphaFoldDB" id="A0A537JCP8"/>
<dbReference type="PROSITE" id="PS50893">
    <property type="entry name" value="ABC_TRANSPORTER_2"/>
    <property type="match status" value="1"/>
</dbReference>
<dbReference type="EMBL" id="VBAO01000176">
    <property type="protein sequence ID" value="TMI81319.1"/>
    <property type="molecule type" value="Genomic_DNA"/>
</dbReference>
<proteinExistence type="inferred from homology"/>
<dbReference type="CDD" id="cd03224">
    <property type="entry name" value="ABC_TM1139_LivF_branched"/>
    <property type="match status" value="1"/>
</dbReference>
<dbReference type="GO" id="GO:0005524">
    <property type="term" value="F:ATP binding"/>
    <property type="evidence" value="ECO:0007669"/>
    <property type="project" value="UniProtKB-KW"/>
</dbReference>
<dbReference type="Proteomes" id="UP000320048">
    <property type="component" value="Unassembled WGS sequence"/>
</dbReference>
<evidence type="ECO:0000256" key="1">
    <source>
        <dbReference type="ARBA" id="ARBA00005417"/>
    </source>
</evidence>
<evidence type="ECO:0000313" key="7">
    <source>
        <dbReference type="EMBL" id="TMI81319.1"/>
    </source>
</evidence>
<keyword evidence="3" id="KW-0547">Nucleotide-binding</keyword>
<dbReference type="GO" id="GO:0016887">
    <property type="term" value="F:ATP hydrolysis activity"/>
    <property type="evidence" value="ECO:0007669"/>
    <property type="project" value="InterPro"/>
</dbReference>
<accession>A0A537JCP8</accession>
<dbReference type="SUPFAM" id="SSF52540">
    <property type="entry name" value="P-loop containing nucleoside triphosphate hydrolases"/>
    <property type="match status" value="1"/>
</dbReference>
<name>A0A537JCP8_9BACT</name>
<evidence type="ECO:0000259" key="6">
    <source>
        <dbReference type="PROSITE" id="PS50893"/>
    </source>
</evidence>